<evidence type="ECO:0000313" key="1">
    <source>
        <dbReference type="EMBL" id="CAA9545082.1"/>
    </source>
</evidence>
<gene>
    <name evidence="1" type="ORF">AVDCRST_MAG59-1216</name>
</gene>
<evidence type="ECO:0008006" key="2">
    <source>
        <dbReference type="Google" id="ProtNLM"/>
    </source>
</evidence>
<protein>
    <recommendedName>
        <fullName evidence="2">DUF1440 domain-containing protein</fullName>
    </recommendedName>
</protein>
<dbReference type="EMBL" id="CADCWF010000073">
    <property type="protein sequence ID" value="CAA9545082.1"/>
    <property type="molecule type" value="Genomic_DNA"/>
</dbReference>
<reference evidence="1" key="1">
    <citation type="submission" date="2020-02" db="EMBL/GenBank/DDBJ databases">
        <authorList>
            <person name="Meier V. D."/>
        </authorList>
    </citation>
    <scope>NUCLEOTIDE SEQUENCE</scope>
    <source>
        <strain evidence="1">AVDCRST_MAG59</strain>
    </source>
</reference>
<proteinExistence type="predicted"/>
<dbReference type="AlphaFoldDB" id="A0A6J4UAE7"/>
<accession>A0A6J4UAE7</accession>
<sequence>MVLARPVSCKEETTMTGGNGNANGSLRAGAVKGAVAGAVGVWLMDLVSTAMYEQEDEAAKKREEAARVEGKDPASVAAARIALATGAELSEERQGQAATAIHYALGVVPGAVYGALRPRLGGSGAGRGLAYGLALFLLNDEGIGPALGLAAGPTAYPWQAHARGLTAHLVLGVATDAVLDLLDRAG</sequence>
<name>A0A6J4UAE7_9BACT</name>
<organism evidence="1">
    <name type="scientific">uncultured Thermomicrobiales bacterium</name>
    <dbReference type="NCBI Taxonomy" id="1645740"/>
    <lineage>
        <taxon>Bacteria</taxon>
        <taxon>Pseudomonadati</taxon>
        <taxon>Thermomicrobiota</taxon>
        <taxon>Thermomicrobia</taxon>
        <taxon>Thermomicrobiales</taxon>
        <taxon>environmental samples</taxon>
    </lineage>
</organism>